<dbReference type="InterPro" id="IPR050106">
    <property type="entry name" value="HistidinolP_aminotransfase"/>
</dbReference>
<dbReference type="AlphaFoldDB" id="H0URX7"/>
<evidence type="ECO:0000256" key="6">
    <source>
        <dbReference type="ARBA" id="ARBA00022605"/>
    </source>
</evidence>
<comment type="cofactor">
    <cofactor evidence="1 11">
        <name>pyridoxal 5'-phosphate</name>
        <dbReference type="ChEBI" id="CHEBI:597326"/>
    </cofactor>
</comment>
<keyword evidence="8 11" id="KW-0663">Pyridoxal phosphate</keyword>
<proteinExistence type="inferred from homology"/>
<evidence type="ECO:0000256" key="5">
    <source>
        <dbReference type="ARBA" id="ARBA00022576"/>
    </source>
</evidence>
<evidence type="ECO:0000256" key="2">
    <source>
        <dbReference type="ARBA" id="ARBA00005011"/>
    </source>
</evidence>
<evidence type="ECO:0000256" key="7">
    <source>
        <dbReference type="ARBA" id="ARBA00022679"/>
    </source>
</evidence>
<comment type="pathway">
    <text evidence="2 11">Amino-acid biosynthesis; L-histidine biosynthesis; L-histidine from 5-phospho-alpha-D-ribose 1-diphosphate: step 7/9.</text>
</comment>
<comment type="catalytic activity">
    <reaction evidence="10 11">
        <text>L-histidinol phosphate + 2-oxoglutarate = 3-(imidazol-4-yl)-2-oxopropyl phosphate + L-glutamate</text>
        <dbReference type="Rhea" id="RHEA:23744"/>
        <dbReference type="ChEBI" id="CHEBI:16810"/>
        <dbReference type="ChEBI" id="CHEBI:29985"/>
        <dbReference type="ChEBI" id="CHEBI:57766"/>
        <dbReference type="ChEBI" id="CHEBI:57980"/>
        <dbReference type="EC" id="2.6.1.9"/>
    </reaction>
</comment>
<evidence type="ECO:0000259" key="12">
    <source>
        <dbReference type="Pfam" id="PF00155"/>
    </source>
</evidence>
<dbReference type="InterPro" id="IPR004839">
    <property type="entry name" value="Aminotransferase_I/II_large"/>
</dbReference>
<feature type="domain" description="Aminotransferase class I/classII large" evidence="12">
    <location>
        <begin position="32"/>
        <end position="355"/>
    </location>
</feature>
<dbReference type="GO" id="GO:0030170">
    <property type="term" value="F:pyridoxal phosphate binding"/>
    <property type="evidence" value="ECO:0007669"/>
    <property type="project" value="InterPro"/>
</dbReference>
<dbReference type="GO" id="GO:0000105">
    <property type="term" value="P:L-histidine biosynthetic process"/>
    <property type="evidence" value="ECO:0007669"/>
    <property type="project" value="UniProtKB-UniRule"/>
</dbReference>
<dbReference type="EC" id="2.6.1.9" evidence="11"/>
<dbReference type="eggNOG" id="COG0079">
    <property type="taxonomic scope" value="Bacteria"/>
</dbReference>
<evidence type="ECO:0000313" key="13">
    <source>
        <dbReference type="EMBL" id="EHM10066.1"/>
    </source>
</evidence>
<dbReference type="HAMAP" id="MF_01023">
    <property type="entry name" value="HisC_aminotrans_2"/>
    <property type="match status" value="1"/>
</dbReference>
<reference evidence="13 14" key="1">
    <citation type="submission" date="2011-10" db="EMBL/GenBank/DDBJ databases">
        <title>The Noncontiguous Finished genome of Thermanaerovibrio velox DSM 12556.</title>
        <authorList>
            <consortium name="US DOE Joint Genome Institute (JGI-PGF)"/>
            <person name="Lucas S."/>
            <person name="Copeland A."/>
            <person name="Lapidus A."/>
            <person name="Glavina del Rio T."/>
            <person name="Dalin E."/>
            <person name="Tice H."/>
            <person name="Bruce D."/>
            <person name="Goodwin L."/>
            <person name="Pitluck S."/>
            <person name="Peters L."/>
            <person name="Mikhailova N."/>
            <person name="Teshima H."/>
            <person name="Kyrpides N."/>
            <person name="Mavromatis K."/>
            <person name="Ivanova N."/>
            <person name="Markowitz V."/>
            <person name="Cheng J.-F."/>
            <person name="Hugenholtz P."/>
            <person name="Woyke T."/>
            <person name="Wu D."/>
            <person name="Spring S."/>
            <person name="Brambilla E.-M."/>
            <person name="Klenk H.-P."/>
            <person name="Eisen J.A."/>
        </authorList>
    </citation>
    <scope>NUCLEOTIDE SEQUENCE [LARGE SCALE GENOMIC DNA]</scope>
    <source>
        <strain evidence="13 14">DSM 12556</strain>
    </source>
</reference>
<dbReference type="Gene3D" id="3.90.1150.10">
    <property type="entry name" value="Aspartate Aminotransferase, domain 1"/>
    <property type="match status" value="1"/>
</dbReference>
<dbReference type="UniPathway" id="UPA00031">
    <property type="reaction ID" value="UER00012"/>
</dbReference>
<keyword evidence="5 11" id="KW-0032">Aminotransferase</keyword>
<dbReference type="Proteomes" id="UP000005730">
    <property type="component" value="Chromosome"/>
</dbReference>
<dbReference type="CDD" id="cd00609">
    <property type="entry name" value="AAT_like"/>
    <property type="match status" value="1"/>
</dbReference>
<accession>H0URX7</accession>
<name>H0URX7_9BACT</name>
<dbReference type="InterPro" id="IPR005861">
    <property type="entry name" value="HisP_aminotrans"/>
</dbReference>
<evidence type="ECO:0000256" key="10">
    <source>
        <dbReference type="ARBA" id="ARBA00047481"/>
    </source>
</evidence>
<dbReference type="PANTHER" id="PTHR43643:SF6">
    <property type="entry name" value="HISTIDINOL-PHOSPHATE AMINOTRANSFERASE"/>
    <property type="match status" value="1"/>
</dbReference>
<feature type="modified residue" description="N6-(pyridoxal phosphate)lysine" evidence="11">
    <location>
        <position position="226"/>
    </location>
</feature>
<keyword evidence="6 11" id="KW-0028">Amino-acid biosynthesis</keyword>
<dbReference type="InterPro" id="IPR015421">
    <property type="entry name" value="PyrdxlP-dep_Trfase_major"/>
</dbReference>
<dbReference type="PANTHER" id="PTHR43643">
    <property type="entry name" value="HISTIDINOL-PHOSPHATE AMINOTRANSFERASE 2"/>
    <property type="match status" value="1"/>
</dbReference>
<evidence type="ECO:0000256" key="9">
    <source>
        <dbReference type="ARBA" id="ARBA00023102"/>
    </source>
</evidence>
<dbReference type="PRINTS" id="PR00753">
    <property type="entry name" value="ACCSYNTHASE"/>
</dbReference>
<dbReference type="Pfam" id="PF00155">
    <property type="entry name" value="Aminotran_1_2"/>
    <property type="match status" value="1"/>
</dbReference>
<organism evidence="13 14">
    <name type="scientific">Thermanaerovibrio velox DSM 12556</name>
    <dbReference type="NCBI Taxonomy" id="926567"/>
    <lineage>
        <taxon>Bacteria</taxon>
        <taxon>Thermotogati</taxon>
        <taxon>Synergistota</taxon>
        <taxon>Synergistia</taxon>
        <taxon>Synergistales</taxon>
        <taxon>Synergistaceae</taxon>
        <taxon>Thermanaerovibrio</taxon>
    </lineage>
</organism>
<dbReference type="RefSeq" id="WP_006583560.1">
    <property type="nucleotide sequence ID" value="NZ_CM001377.1"/>
</dbReference>
<evidence type="ECO:0000256" key="11">
    <source>
        <dbReference type="HAMAP-Rule" id="MF_01023"/>
    </source>
</evidence>
<dbReference type="InterPro" id="IPR015424">
    <property type="entry name" value="PyrdxlP-dep_Trfase"/>
</dbReference>
<evidence type="ECO:0000256" key="4">
    <source>
        <dbReference type="ARBA" id="ARBA00011738"/>
    </source>
</evidence>
<dbReference type="EMBL" id="CM001377">
    <property type="protein sequence ID" value="EHM10066.1"/>
    <property type="molecule type" value="Genomic_DNA"/>
</dbReference>
<dbReference type="HOGENOM" id="CLU_017584_3_3_0"/>
<evidence type="ECO:0000256" key="1">
    <source>
        <dbReference type="ARBA" id="ARBA00001933"/>
    </source>
</evidence>
<dbReference type="SUPFAM" id="SSF53383">
    <property type="entry name" value="PLP-dependent transferases"/>
    <property type="match status" value="1"/>
</dbReference>
<keyword evidence="9 11" id="KW-0368">Histidine biosynthesis</keyword>
<dbReference type="Gene3D" id="3.40.640.10">
    <property type="entry name" value="Type I PLP-dependent aspartate aminotransferase-like (Major domain)"/>
    <property type="match status" value="1"/>
</dbReference>
<comment type="similarity">
    <text evidence="3 11">Belongs to the class-II pyridoxal-phosphate-dependent aminotransferase family. Histidinol-phosphate aminotransferase subfamily.</text>
</comment>
<dbReference type="InterPro" id="IPR015422">
    <property type="entry name" value="PyrdxlP-dep_Trfase_small"/>
</dbReference>
<dbReference type="NCBIfam" id="TIGR01141">
    <property type="entry name" value="hisC"/>
    <property type="match status" value="1"/>
</dbReference>
<protein>
    <recommendedName>
        <fullName evidence="11">Histidinol-phosphate aminotransferase</fullName>
        <ecNumber evidence="11">2.6.1.9</ecNumber>
    </recommendedName>
    <alternativeName>
        <fullName evidence="11">Imidazole acetol-phosphate transaminase</fullName>
    </alternativeName>
</protein>
<sequence length="367" mass="40674">MDELPRSYLRWVNQYRPGKPVDEIKRIYGLSDAVRLCSNENPWPLPEEVIQAILKASGEVQRYPDPEAYLLKRALSKHLGVSPAEVVVGGGTEGVLCTLFQALVEVGDRVVIPQPTYPVYALSVAAAGGECDFVPLLEDFSLPIDRIVSNCGERTKAVVICNPNNPTGNIVERQDLLNLAVRLEERKTLLVVDEAYAEYVSDPRYLCGVELFRQLSNVVILRTFSKIYGLAGLRIGYAIAPKPIAEAFGKVRRVFSVNAIGQAAAIAALGCQDHISSIRDRTILERDRMHRVLCNMGVRVHNTHANFLLISLTRANDVYEALLAKGVIVRNGEDLGLEGTIRVTVGLPEENDRFLKEFDRVLRRLGG</sequence>
<gene>
    <name evidence="11" type="primary">hisC</name>
    <name evidence="13" type="ORF">TheveDRAFT_0930</name>
</gene>
<dbReference type="STRING" id="926567.TheveDRAFT_0930"/>
<dbReference type="GO" id="GO:0004400">
    <property type="term" value="F:histidinol-phosphate transaminase activity"/>
    <property type="evidence" value="ECO:0007669"/>
    <property type="project" value="UniProtKB-UniRule"/>
</dbReference>
<comment type="subunit">
    <text evidence="4 11">Homodimer.</text>
</comment>
<keyword evidence="14" id="KW-1185">Reference proteome</keyword>
<evidence type="ECO:0000313" key="14">
    <source>
        <dbReference type="Proteomes" id="UP000005730"/>
    </source>
</evidence>
<keyword evidence="7 11" id="KW-0808">Transferase</keyword>
<evidence type="ECO:0000256" key="3">
    <source>
        <dbReference type="ARBA" id="ARBA00007970"/>
    </source>
</evidence>
<evidence type="ECO:0000256" key="8">
    <source>
        <dbReference type="ARBA" id="ARBA00022898"/>
    </source>
</evidence>